<evidence type="ECO:0000313" key="3">
    <source>
        <dbReference type="EMBL" id="KAF7598603.1"/>
    </source>
</evidence>
<sequence>MSLDKFLNDFRQLDPNDPGMWPLAPRIAALILLLILVVAGGWWFDWKGKMDELERVRLEEVKLKDEWRGKKQQAVNLDEYRNQLAEMDRQFGALLKQLPNKAEMESLLIYVNQAGRGRGLQFELWRPGSESVKEFYAELPITISISGGYHDFGQFVNDVAKLPRIVTLRNVDLAPGKDGVMRMNATAVTYRYLDDEEVAQQRRDKAAAAKRKK</sequence>
<dbReference type="GO" id="GO:0043683">
    <property type="term" value="P:type IV pilus assembly"/>
    <property type="evidence" value="ECO:0007669"/>
    <property type="project" value="InterPro"/>
</dbReference>
<dbReference type="OrthoDB" id="9802133at2"/>
<evidence type="ECO:0000313" key="6">
    <source>
        <dbReference type="Proteomes" id="UP000623509"/>
    </source>
</evidence>
<dbReference type="Proteomes" id="UP000623509">
    <property type="component" value="Unassembled WGS sequence"/>
</dbReference>
<dbReference type="Gene3D" id="3.30.70.60">
    <property type="match status" value="1"/>
</dbReference>
<organism evidence="4 5">
    <name type="scientific">Candidatus Dactylopiibacterium carminicum</name>
    <dbReference type="NCBI Taxonomy" id="857335"/>
    <lineage>
        <taxon>Bacteria</taxon>
        <taxon>Pseudomonadati</taxon>
        <taxon>Pseudomonadota</taxon>
        <taxon>Betaproteobacteria</taxon>
        <taxon>Rhodocyclales</taxon>
        <taxon>Rhodocyclaceae</taxon>
        <taxon>Candidatus Dactylopiibacterium</taxon>
    </lineage>
</organism>
<dbReference type="InterPro" id="IPR007445">
    <property type="entry name" value="PilO"/>
</dbReference>
<dbReference type="AlphaFoldDB" id="A0A272EQL7"/>
<dbReference type="Pfam" id="PF04350">
    <property type="entry name" value="PilO"/>
    <property type="match status" value="1"/>
</dbReference>
<dbReference type="Gene3D" id="1.10.287.540">
    <property type="entry name" value="Helix hairpin bin"/>
    <property type="match status" value="1"/>
</dbReference>
<feature type="transmembrane region" description="Helical" evidence="2">
    <location>
        <begin position="23"/>
        <end position="44"/>
    </location>
</feature>
<keyword evidence="1" id="KW-0175">Coiled coil</keyword>
<evidence type="ECO:0000313" key="4">
    <source>
        <dbReference type="EMBL" id="PAS92356.1"/>
    </source>
</evidence>
<reference evidence="4 5" key="2">
    <citation type="submission" date="2017-07" db="EMBL/GenBank/DDBJ databases">
        <title>Candidatus Dactylopiibacterium carminicum, a nitrogen-fixing symbiont of the cochineal insect Dactylopius coccus and Dactylopius opuntiae (Hemiptera: Coccoidea: Dactylopiidae).</title>
        <authorList>
            <person name="Vera A."/>
        </authorList>
    </citation>
    <scope>NUCLEOTIDE SEQUENCE [LARGE SCALE GENOMIC DNA]</scope>
    <source>
        <strain evidence="4 5">NFDCM</strain>
    </source>
</reference>
<dbReference type="Proteomes" id="UP000216107">
    <property type="component" value="Unassembled WGS sequence"/>
</dbReference>
<gene>
    <name evidence="3" type="ORF">BGI27_12355</name>
    <name evidence="4" type="ORF">CGU29_11910</name>
</gene>
<protein>
    <submittedName>
        <fullName evidence="4">Pilus assembly protein PilO</fullName>
    </submittedName>
</protein>
<dbReference type="GO" id="GO:0043107">
    <property type="term" value="P:type IV pilus-dependent motility"/>
    <property type="evidence" value="ECO:0007669"/>
    <property type="project" value="InterPro"/>
</dbReference>
<dbReference type="PANTHER" id="PTHR39555">
    <property type="entry name" value="FIMBRIAL ASSEMBLY PROTEIN PILO-LIKE PROTEIN-RELATED"/>
    <property type="match status" value="1"/>
</dbReference>
<keyword evidence="2" id="KW-0812">Transmembrane</keyword>
<comment type="caution">
    <text evidence="4">The sequence shown here is derived from an EMBL/GenBank/DDBJ whole genome shotgun (WGS) entry which is preliminary data.</text>
</comment>
<name>A0A272EQL7_9RHOO</name>
<dbReference type="RefSeq" id="WP_095525183.1">
    <property type="nucleotide sequence ID" value="NZ_MDUX01000043.1"/>
</dbReference>
<keyword evidence="2" id="KW-0472">Membrane</keyword>
<dbReference type="PIRSF" id="PIRSF016482">
    <property type="entry name" value="PilO"/>
    <property type="match status" value="1"/>
</dbReference>
<accession>A0A272EQL7</accession>
<keyword evidence="6" id="KW-1185">Reference proteome</keyword>
<dbReference type="InterPro" id="IPR014717">
    <property type="entry name" value="Transl_elong_EF1B/ribsomal_bS6"/>
</dbReference>
<evidence type="ECO:0000256" key="2">
    <source>
        <dbReference type="SAM" id="Phobius"/>
    </source>
</evidence>
<evidence type="ECO:0000256" key="1">
    <source>
        <dbReference type="SAM" id="Coils"/>
    </source>
</evidence>
<reference evidence="3 6" key="1">
    <citation type="submission" date="2016-08" db="EMBL/GenBank/DDBJ databases">
        <title>Candidatus Dactylopiibacterium carminicum genome sequence.</title>
        <authorList>
            <person name="Ramirez-Puebla S.T."/>
            <person name="Ormeno-Orrillo E."/>
            <person name="Vera-Ponce De Leon A."/>
            <person name="Luis L."/>
            <person name="Sanchez-Flores A."/>
            <person name="Monica R."/>
            <person name="Martinez-Romero E."/>
        </authorList>
    </citation>
    <scope>NUCLEOTIDE SEQUENCE [LARGE SCALE GENOMIC DNA]</scope>
    <source>
        <strain evidence="3">END1</strain>
    </source>
</reference>
<dbReference type="EMBL" id="NMRN01000040">
    <property type="protein sequence ID" value="PAS92356.1"/>
    <property type="molecule type" value="Genomic_DNA"/>
</dbReference>
<dbReference type="PANTHER" id="PTHR39555:SF1">
    <property type="entry name" value="TYPE IV PILUS INNER MEMBRANE COMPONENT PILO"/>
    <property type="match status" value="1"/>
</dbReference>
<proteinExistence type="predicted"/>
<dbReference type="EMBL" id="MDUX01000043">
    <property type="protein sequence ID" value="KAF7598603.1"/>
    <property type="molecule type" value="Genomic_DNA"/>
</dbReference>
<feature type="coiled-coil region" evidence="1">
    <location>
        <begin position="70"/>
        <end position="97"/>
    </location>
</feature>
<evidence type="ECO:0000313" key="5">
    <source>
        <dbReference type="Proteomes" id="UP000216107"/>
    </source>
</evidence>
<keyword evidence="2" id="KW-1133">Transmembrane helix</keyword>